<evidence type="ECO:0000313" key="1">
    <source>
        <dbReference type="EMBL" id="CCQ61103.1"/>
    </source>
</evidence>
<reference evidence="1 2" key="2">
    <citation type="submission" date="2013-09" db="EMBL/GenBank/DDBJ databases">
        <title>Whole genome comparison of six Crocosphaera watsonii strains with differing phenotypes.</title>
        <authorList>
            <person name="Bench S.R."/>
            <person name="Heller P."/>
            <person name="Frank I."/>
            <person name="Arciniega M."/>
            <person name="Shilova I.N."/>
            <person name="Zehr J.P."/>
        </authorList>
    </citation>
    <scope>NUCLEOTIDE SEQUENCE [LARGE SCALE GENOMIC DNA]</scope>
    <source>
        <strain evidence="1 2">WH 0401</strain>
    </source>
</reference>
<gene>
    <name evidence="1" type="ORF">CWATWH0401_2963</name>
</gene>
<dbReference type="EMBL" id="CAQM01000265">
    <property type="protein sequence ID" value="CCQ61103.1"/>
    <property type="molecule type" value="Genomic_DNA"/>
</dbReference>
<proteinExistence type="predicted"/>
<comment type="caution">
    <text evidence="1">The sequence shown here is derived from an EMBL/GenBank/DDBJ whole genome shotgun (WGS) entry which is preliminary data.</text>
</comment>
<organism evidence="1 2">
    <name type="scientific">Crocosphaera watsonii WH 0401</name>
    <dbReference type="NCBI Taxonomy" id="555881"/>
    <lineage>
        <taxon>Bacteria</taxon>
        <taxon>Bacillati</taxon>
        <taxon>Cyanobacteriota</taxon>
        <taxon>Cyanophyceae</taxon>
        <taxon>Oscillatoriophycideae</taxon>
        <taxon>Chroococcales</taxon>
        <taxon>Aphanothecaceae</taxon>
        <taxon>Crocosphaera</taxon>
    </lineage>
</organism>
<reference evidence="1 2" key="1">
    <citation type="submission" date="2013-01" db="EMBL/GenBank/DDBJ databases">
        <authorList>
            <person name="Bench S."/>
        </authorList>
    </citation>
    <scope>NUCLEOTIDE SEQUENCE [LARGE SCALE GENOMIC DNA]</scope>
    <source>
        <strain evidence="1 2">WH 0401</strain>
    </source>
</reference>
<accession>T2J5E8</accession>
<name>T2J5E8_CROWT</name>
<evidence type="ECO:0000313" key="2">
    <source>
        <dbReference type="Proteomes" id="UP000018198"/>
    </source>
</evidence>
<dbReference type="Proteomes" id="UP000018198">
    <property type="component" value="Unassembled WGS sequence"/>
</dbReference>
<protein>
    <submittedName>
        <fullName evidence="1">Uncharacterized protein</fullName>
    </submittedName>
</protein>
<sequence>MEKSFQRNIHSHRLNIKIVDQINCSGVSPSHSLPPNSTPMRG</sequence>
<dbReference type="AlphaFoldDB" id="T2J5E8"/>